<dbReference type="PROSITE" id="PS00455">
    <property type="entry name" value="AMP_BINDING"/>
    <property type="match status" value="1"/>
</dbReference>
<dbReference type="Pfam" id="PF00501">
    <property type="entry name" value="AMP-binding"/>
    <property type="match status" value="1"/>
</dbReference>
<dbReference type="GO" id="GO:0004467">
    <property type="term" value="F:long-chain fatty acid-CoA ligase activity"/>
    <property type="evidence" value="ECO:0007669"/>
    <property type="project" value="UniProtKB-EC"/>
</dbReference>
<accession>A0A7X0P9L7</accession>
<dbReference type="PANTHER" id="PTHR43767">
    <property type="entry name" value="LONG-CHAIN-FATTY-ACID--COA LIGASE"/>
    <property type="match status" value="1"/>
</dbReference>
<proteinExistence type="predicted"/>
<dbReference type="InterPro" id="IPR042099">
    <property type="entry name" value="ANL_N_sf"/>
</dbReference>
<evidence type="ECO:0000256" key="1">
    <source>
        <dbReference type="ARBA" id="ARBA00004170"/>
    </source>
</evidence>
<dbReference type="InterPro" id="IPR050237">
    <property type="entry name" value="ATP-dep_AMP-bd_enzyme"/>
</dbReference>
<keyword evidence="11" id="KW-1185">Reference proteome</keyword>
<dbReference type="RefSeq" id="WP_184855266.1">
    <property type="nucleotide sequence ID" value="NZ_JACHLK010000001.1"/>
</dbReference>
<sequence length="565" mass="59972">MHPQPWLASYGAIPAHIDPDAHPSIVHLLDAAIRVHAHRPAFTCLGQTLTYAEVDRQARAFAAYLQCVLGARKGDRVAVMCPNLPAFPIALLGIARAGCVQVNVNPLYTPRELEHQLNDAGARILVIYAGATPTLAAIQGRVGLHSILTVAPGDGCTQATLPSPPVDAGLQRSTPFAQALAEGAALPFVPPLLAGGDLLFLQYTGGTTGLSKGAMLTHRNLVANVQQFKAFVPDALRPGQETIVTAIPLYHIFALMVNLVSYFAVGAHNWLVPNARDLDSLVGVLQAARPSVFMGVNTLYAGLAAHPGTQQVDWSRLRLAGGGGAAIVPAVSARWQAITGQFIREGYGLSETSPVVAFNPASVDAFSGTTGLPLPSTDVQLLDEQGQPVAPGQAGEVCVRGPQVMAGYWQQPEANAAALTPGGYFRTGDIGQLDERGFLKIVDRKKDMVIVSGFNVYPNEVEAVATAYPGVLECACIGVPDDKTGEALRLYVVRMAEVRISAQDIADHCRRELTPYKVPRQIVFVDALPKSSVGKILRRELRDGVVQPARARPHRITAPAASPSA</sequence>
<comment type="pathway">
    <text evidence="2">Lipid metabolism; fatty acid beta-oxidation.</text>
</comment>
<keyword evidence="3 10" id="KW-0436">Ligase</keyword>
<comment type="caution">
    <text evidence="10">The sequence shown here is derived from an EMBL/GenBank/DDBJ whole genome shotgun (WGS) entry which is preliminary data.</text>
</comment>
<evidence type="ECO:0000313" key="11">
    <source>
        <dbReference type="Proteomes" id="UP000575083"/>
    </source>
</evidence>
<dbReference type="PANTHER" id="PTHR43767:SF8">
    <property type="entry name" value="LONG-CHAIN-FATTY-ACID--COA LIGASE"/>
    <property type="match status" value="1"/>
</dbReference>
<keyword evidence="4" id="KW-0472">Membrane</keyword>
<dbReference type="Gene3D" id="3.40.50.12780">
    <property type="entry name" value="N-terminal domain of ligase-like"/>
    <property type="match status" value="1"/>
</dbReference>
<dbReference type="InterPro" id="IPR045851">
    <property type="entry name" value="AMP-bd_C_sf"/>
</dbReference>
<dbReference type="AlphaFoldDB" id="A0A7X0P9L7"/>
<dbReference type="GO" id="GO:0016020">
    <property type="term" value="C:membrane"/>
    <property type="evidence" value="ECO:0007669"/>
    <property type="project" value="UniProtKB-SubCell"/>
</dbReference>
<comment type="subcellular location">
    <subcellularLocation>
        <location evidence="1">Membrane</location>
        <topology evidence="1">Peripheral membrane protein</topology>
    </subcellularLocation>
</comment>
<reference evidence="10 11" key="1">
    <citation type="submission" date="2020-08" db="EMBL/GenBank/DDBJ databases">
        <title>Functional genomics of gut bacteria from endangered species of beetles.</title>
        <authorList>
            <person name="Carlos-Shanley C."/>
        </authorList>
    </citation>
    <scope>NUCLEOTIDE SEQUENCE [LARGE SCALE GENOMIC DNA]</scope>
    <source>
        <strain evidence="10 11">S00198</strain>
    </source>
</reference>
<dbReference type="Proteomes" id="UP000575083">
    <property type="component" value="Unassembled WGS sequence"/>
</dbReference>
<dbReference type="Pfam" id="PF13193">
    <property type="entry name" value="AMP-binding_C"/>
    <property type="match status" value="1"/>
</dbReference>
<dbReference type="InterPro" id="IPR000873">
    <property type="entry name" value="AMP-dep_synth/lig_dom"/>
</dbReference>
<dbReference type="Gene3D" id="3.30.300.30">
    <property type="match status" value="1"/>
</dbReference>
<dbReference type="EC" id="6.2.1.3" evidence="5"/>
<evidence type="ECO:0000256" key="7">
    <source>
        <dbReference type="ARBA" id="ARBA00042773"/>
    </source>
</evidence>
<evidence type="ECO:0000256" key="5">
    <source>
        <dbReference type="ARBA" id="ARBA00026121"/>
    </source>
</evidence>
<feature type="domain" description="AMP-dependent synthetase/ligase" evidence="8">
    <location>
        <begin position="31"/>
        <end position="409"/>
    </location>
</feature>
<protein>
    <recommendedName>
        <fullName evidence="6">Long-chain-fatty-acid--CoA ligase</fullName>
        <ecNumber evidence="5">6.2.1.3</ecNumber>
    </recommendedName>
    <alternativeName>
        <fullName evidence="7">Long-chain acyl-CoA synthetase</fullName>
    </alternativeName>
</protein>
<evidence type="ECO:0000256" key="6">
    <source>
        <dbReference type="ARBA" id="ARBA00039545"/>
    </source>
</evidence>
<evidence type="ECO:0000256" key="3">
    <source>
        <dbReference type="ARBA" id="ARBA00022598"/>
    </source>
</evidence>
<dbReference type="InterPro" id="IPR025110">
    <property type="entry name" value="AMP-bd_C"/>
</dbReference>
<dbReference type="CDD" id="cd05936">
    <property type="entry name" value="FC-FACS_FadD_like"/>
    <property type="match status" value="1"/>
</dbReference>
<evidence type="ECO:0000256" key="4">
    <source>
        <dbReference type="ARBA" id="ARBA00023136"/>
    </source>
</evidence>
<dbReference type="InterPro" id="IPR020845">
    <property type="entry name" value="AMP-binding_CS"/>
</dbReference>
<evidence type="ECO:0000313" key="10">
    <source>
        <dbReference type="EMBL" id="MBB6557845.1"/>
    </source>
</evidence>
<evidence type="ECO:0000259" key="8">
    <source>
        <dbReference type="Pfam" id="PF00501"/>
    </source>
</evidence>
<dbReference type="EMBL" id="JACHLK010000001">
    <property type="protein sequence ID" value="MBB6557845.1"/>
    <property type="molecule type" value="Genomic_DNA"/>
</dbReference>
<name>A0A7X0P9L7_9BURK</name>
<dbReference type="SUPFAM" id="SSF56801">
    <property type="entry name" value="Acetyl-CoA synthetase-like"/>
    <property type="match status" value="1"/>
</dbReference>
<organism evidence="10 11">
    <name type="scientific">Acidovorax soli</name>
    <dbReference type="NCBI Taxonomy" id="592050"/>
    <lineage>
        <taxon>Bacteria</taxon>
        <taxon>Pseudomonadati</taxon>
        <taxon>Pseudomonadota</taxon>
        <taxon>Betaproteobacteria</taxon>
        <taxon>Burkholderiales</taxon>
        <taxon>Comamonadaceae</taxon>
        <taxon>Acidovorax</taxon>
    </lineage>
</organism>
<evidence type="ECO:0000256" key="2">
    <source>
        <dbReference type="ARBA" id="ARBA00005005"/>
    </source>
</evidence>
<evidence type="ECO:0000259" key="9">
    <source>
        <dbReference type="Pfam" id="PF13193"/>
    </source>
</evidence>
<feature type="domain" description="AMP-binding enzyme C-terminal" evidence="9">
    <location>
        <begin position="460"/>
        <end position="535"/>
    </location>
</feature>
<gene>
    <name evidence="10" type="ORF">HNP48_000509</name>
</gene>